<sequence length="1435" mass="158935">MEVRKTHLGRYLLCVTVVQPSRAAGIMICVNDPEGATFQLTIYNFPGTITASEIVLDTIFPVESILATREPTMVVRDGPRDIAIRINSPSDIAFFPSTDAILKDVTWKNRLWRGEPILSPEEWNTMGDFHLQSRHYFGAIIAYTRALESTPSGFNSHYWMMRAVAYYRFRYHTAAIADATFVLNMPDLPRELKGKAAHLIAQCECILGRYEAAISSFELSLSYDPDGAESMPAWIKACKPKFAESRGDYDWAAAFNSAKKLEAKRLDVADYMGPMKVVPMSHRGGGRGVVTTRSNRLNFITRELESPCASDAMSQLITKIAGHPELAPLIYGLYAGPTYPNPPSEYPPLPLADIKKRHPLVYEVDIDAEKLQNIYTYSAFVPRSIVDSADPDSNNPPSALYLLPSLFNHACAATANWYNFREVMVTRAIKDLEEGEELTIAYVQGHTAWERQAALRKHEFTCNCSLCVADRKDGEAACSRRSELAVMGDKHSPATETASIIAARKQVCEVEGTYASSRGPIRPAASRARQRLVHAYDALVTKASQAVFLAQSISMNIAALEGLGMIILDKSVTGPTCIDIAASYDFDSFTDADHPIDVKGSSLLSTEGNQYTRIMLLIATAFRGMLDVDRATRWSQAGLRVHDIFTGGELALQCKGVVGNPRLNLNNRTSMYAEHRTFNVERAQPALLLQSATQIFSNFRQVCNELLRKDAEDRRLGPGPSPSFNPNGHLLKRNALLTRQLFDKEQAEKKDLGVMRQFGYRQHHSTIPLRQLKRKDPEGATFQLAIFDFPGTALATGAVLDTIFPVGSIFAVREPTMTEGINPGLRDDFVIRIDSPSDMIFFLPSDAFLKDVKWKHKLCRNGPVACSPEKWSNTGDIHLRDRHYLAAAVAYARALLEPAPSGYDGTIDCIMKRAVAYGRLKYHTAALTDVTLVLSTPHVPRKMRRMVVLLAAQCEYHLGRYEAAISTFELSRSYDPDDTEATTADWLKRCRQRIKESRGVYDWVAMFDDALKDSGGLDVAEYVGPMKVVSMPHCGGGRGVVTTRAVKAGELILVAKPVVSSFPAEVRSQHYAHGLNHITREPESPCASDAMSQLVTKIAGHPEIAPLVYGLYAGPMYPNPPSEYPPTPPADIINRHPLVFPVDIDTEKLQNIYTYNAFVPRPIHIYTDVDPSNPPSALYLLPSLFNHACAATANWYHFGEVMVIRAVRDLEEGEELTIAYVEGHTAWERQAALKKHRFTCSCPLCDADRKDGEAACGRRSELMLKAGAQRSLAEGTLNLAGVRKYVCEVEGTYASARGPVRPASSRARQRLADAYLALTNKTSDHISLVQSIAMRMATLEGLGMIILDKSVVGPISTPECPEPLAGEGVPINIEGSSLLSTEGDRYIKIIHLIFEAFRVMQDDLRTARWSRANVLVSDLFVGRDTALYAARHKLL</sequence>
<gene>
    <name evidence="3" type="ORF">BOTBODRAFT_143664</name>
</gene>
<feature type="domain" description="SET" evidence="2">
    <location>
        <begin position="1024"/>
        <end position="1221"/>
    </location>
</feature>
<dbReference type="SUPFAM" id="SSF82199">
    <property type="entry name" value="SET domain"/>
    <property type="match status" value="2"/>
</dbReference>
<dbReference type="PANTHER" id="PTHR47643:SF2">
    <property type="entry name" value="TPR DOMAIN PROTEIN (AFU_ORTHOLOGUE AFUA_5G12710)"/>
    <property type="match status" value="1"/>
</dbReference>
<dbReference type="SUPFAM" id="SSF48452">
    <property type="entry name" value="TPR-like"/>
    <property type="match status" value="2"/>
</dbReference>
<dbReference type="EMBL" id="KL198022">
    <property type="protein sequence ID" value="KDQ17930.1"/>
    <property type="molecule type" value="Genomic_DNA"/>
</dbReference>
<keyword evidence="1" id="KW-0802">TPR repeat</keyword>
<dbReference type="PROSITE" id="PS50005">
    <property type="entry name" value="TPR"/>
    <property type="match status" value="1"/>
</dbReference>
<dbReference type="CDD" id="cd20071">
    <property type="entry name" value="SET_SMYD"/>
    <property type="match status" value="2"/>
</dbReference>
<feature type="non-terminal residue" evidence="3">
    <location>
        <position position="1435"/>
    </location>
</feature>
<dbReference type="InterPro" id="IPR046341">
    <property type="entry name" value="SET_dom_sf"/>
</dbReference>
<dbReference type="Proteomes" id="UP000027195">
    <property type="component" value="Unassembled WGS sequence"/>
</dbReference>
<evidence type="ECO:0000259" key="2">
    <source>
        <dbReference type="PROSITE" id="PS50280"/>
    </source>
</evidence>
<evidence type="ECO:0000256" key="1">
    <source>
        <dbReference type="PROSITE-ProRule" id="PRU00339"/>
    </source>
</evidence>
<protein>
    <recommendedName>
        <fullName evidence="2">SET domain-containing protein</fullName>
    </recommendedName>
</protein>
<dbReference type="SMART" id="SM00028">
    <property type="entry name" value="TPR"/>
    <property type="match status" value="3"/>
</dbReference>
<organism evidence="3 4">
    <name type="scientific">Botryobasidium botryosum (strain FD-172 SS1)</name>
    <dbReference type="NCBI Taxonomy" id="930990"/>
    <lineage>
        <taxon>Eukaryota</taxon>
        <taxon>Fungi</taxon>
        <taxon>Dikarya</taxon>
        <taxon>Basidiomycota</taxon>
        <taxon>Agaricomycotina</taxon>
        <taxon>Agaricomycetes</taxon>
        <taxon>Cantharellales</taxon>
        <taxon>Botryobasidiaceae</taxon>
        <taxon>Botryobasidium</taxon>
    </lineage>
</organism>
<dbReference type="PANTHER" id="PTHR47643">
    <property type="entry name" value="TPR DOMAIN PROTEIN (AFU_ORTHOLOGUE AFUA_5G12710)"/>
    <property type="match status" value="1"/>
</dbReference>
<dbReference type="Gene3D" id="1.25.40.10">
    <property type="entry name" value="Tetratricopeptide repeat domain"/>
    <property type="match status" value="2"/>
</dbReference>
<feature type="repeat" description="TPR" evidence="1">
    <location>
        <begin position="120"/>
        <end position="153"/>
    </location>
</feature>
<dbReference type="InterPro" id="IPR011990">
    <property type="entry name" value="TPR-like_helical_dom_sf"/>
</dbReference>
<dbReference type="STRING" id="930990.A0A067MTA3"/>
<proteinExistence type="predicted"/>
<name>A0A067MTA3_BOTB1</name>
<evidence type="ECO:0000313" key="3">
    <source>
        <dbReference type="EMBL" id="KDQ17930.1"/>
    </source>
</evidence>
<dbReference type="InterPro" id="IPR001214">
    <property type="entry name" value="SET_dom"/>
</dbReference>
<dbReference type="InterPro" id="IPR053209">
    <property type="entry name" value="Gramillin-biosynth_MTr"/>
</dbReference>
<evidence type="ECO:0000313" key="4">
    <source>
        <dbReference type="Proteomes" id="UP000027195"/>
    </source>
</evidence>
<dbReference type="InParanoid" id="A0A067MTA3"/>
<keyword evidence="4" id="KW-1185">Reference proteome</keyword>
<feature type="domain" description="SET" evidence="2">
    <location>
        <begin position="264"/>
        <end position="443"/>
    </location>
</feature>
<accession>A0A067MTA3</accession>
<dbReference type="Pfam" id="PF00856">
    <property type="entry name" value="SET"/>
    <property type="match status" value="2"/>
</dbReference>
<dbReference type="HOGENOM" id="CLU_252239_0_0_1"/>
<reference evidence="4" key="1">
    <citation type="journal article" date="2014" name="Proc. Natl. Acad. Sci. U.S.A.">
        <title>Extensive sampling of basidiomycete genomes demonstrates inadequacy of the white-rot/brown-rot paradigm for wood decay fungi.</title>
        <authorList>
            <person name="Riley R."/>
            <person name="Salamov A.A."/>
            <person name="Brown D.W."/>
            <person name="Nagy L.G."/>
            <person name="Floudas D."/>
            <person name="Held B.W."/>
            <person name="Levasseur A."/>
            <person name="Lombard V."/>
            <person name="Morin E."/>
            <person name="Otillar R."/>
            <person name="Lindquist E.A."/>
            <person name="Sun H."/>
            <person name="LaButti K.M."/>
            <person name="Schmutz J."/>
            <person name="Jabbour D."/>
            <person name="Luo H."/>
            <person name="Baker S.E."/>
            <person name="Pisabarro A.G."/>
            <person name="Walton J.D."/>
            <person name="Blanchette R.A."/>
            <person name="Henrissat B."/>
            <person name="Martin F."/>
            <person name="Cullen D."/>
            <person name="Hibbett D.S."/>
            <person name="Grigoriev I.V."/>
        </authorList>
    </citation>
    <scope>NUCLEOTIDE SEQUENCE [LARGE SCALE GENOMIC DNA]</scope>
    <source>
        <strain evidence="4">FD-172 SS1</strain>
    </source>
</reference>
<dbReference type="InterPro" id="IPR019734">
    <property type="entry name" value="TPR_rpt"/>
</dbReference>
<dbReference type="Gene3D" id="2.170.270.10">
    <property type="entry name" value="SET domain"/>
    <property type="match status" value="2"/>
</dbReference>
<dbReference type="OrthoDB" id="5945798at2759"/>
<dbReference type="PROSITE" id="PS50280">
    <property type="entry name" value="SET"/>
    <property type="match status" value="2"/>
</dbReference>